<evidence type="ECO:0000256" key="3">
    <source>
        <dbReference type="ARBA" id="ARBA00023098"/>
    </source>
</evidence>
<feature type="domain" description="PLD phosphodiesterase" evidence="6">
    <location>
        <begin position="38"/>
        <end position="65"/>
    </location>
</feature>
<keyword evidence="3" id="KW-0443">Lipid metabolism</keyword>
<accession>A0A9W8BBQ2</accession>
<dbReference type="SUPFAM" id="SSF56024">
    <property type="entry name" value="Phospholipase D/nuclease"/>
    <property type="match status" value="1"/>
</dbReference>
<keyword evidence="2" id="KW-0442">Lipid degradation</keyword>
<name>A0A9W8BBQ2_9FUNG</name>
<feature type="non-terminal residue" evidence="7">
    <location>
        <position position="1"/>
    </location>
</feature>
<reference evidence="7" key="1">
    <citation type="submission" date="2022-07" db="EMBL/GenBank/DDBJ databases">
        <title>Phylogenomic reconstructions and comparative analyses of Kickxellomycotina fungi.</title>
        <authorList>
            <person name="Reynolds N.K."/>
            <person name="Stajich J.E."/>
            <person name="Barry K."/>
            <person name="Grigoriev I.V."/>
            <person name="Crous P."/>
            <person name="Smith M.E."/>
        </authorList>
    </citation>
    <scope>NUCLEOTIDE SEQUENCE</scope>
    <source>
        <strain evidence="7">IMI 214461</strain>
    </source>
</reference>
<evidence type="ECO:0000256" key="5">
    <source>
        <dbReference type="ARBA" id="ARBA00040549"/>
    </source>
</evidence>
<evidence type="ECO:0000313" key="8">
    <source>
        <dbReference type="Proteomes" id="UP001150907"/>
    </source>
</evidence>
<dbReference type="GO" id="GO:0016891">
    <property type="term" value="F:RNA endonuclease activity producing 5'-phosphomonoesters, hydrolytic mechanism"/>
    <property type="evidence" value="ECO:0007669"/>
    <property type="project" value="TreeGrafter"/>
</dbReference>
<evidence type="ECO:0000256" key="2">
    <source>
        <dbReference type="ARBA" id="ARBA00022963"/>
    </source>
</evidence>
<sequence>RGVNVRIITDDEQLKCQGNDVERLREQYGIPFKTDNDPQKFMHSKFAVIDRRAVWSGSFNWTVSARRSNNESVICTNDPRTAQAFSAEFERLWSRF</sequence>
<keyword evidence="1" id="KW-0378">Hydrolase</keyword>
<dbReference type="AlphaFoldDB" id="A0A9W8BBQ2"/>
<evidence type="ECO:0000256" key="4">
    <source>
        <dbReference type="ARBA" id="ARBA00038012"/>
    </source>
</evidence>
<dbReference type="InterPro" id="IPR051406">
    <property type="entry name" value="PLD_domain"/>
</dbReference>
<comment type="caution">
    <text evidence="7">The sequence shown here is derived from an EMBL/GenBank/DDBJ whole genome shotgun (WGS) entry which is preliminary data.</text>
</comment>
<protein>
    <recommendedName>
        <fullName evidence="5">Mitochondrial cardiolipin hydrolase</fullName>
    </recommendedName>
</protein>
<proteinExistence type="inferred from homology"/>
<evidence type="ECO:0000256" key="1">
    <source>
        <dbReference type="ARBA" id="ARBA00022801"/>
    </source>
</evidence>
<dbReference type="Gene3D" id="3.30.870.10">
    <property type="entry name" value="Endonuclease Chain A"/>
    <property type="match status" value="1"/>
</dbReference>
<dbReference type="OrthoDB" id="5205528at2759"/>
<dbReference type="PANTHER" id="PTHR43856">
    <property type="entry name" value="CARDIOLIPIN HYDROLASE"/>
    <property type="match status" value="1"/>
</dbReference>
<evidence type="ECO:0000259" key="6">
    <source>
        <dbReference type="PROSITE" id="PS50035"/>
    </source>
</evidence>
<dbReference type="GO" id="GO:0016042">
    <property type="term" value="P:lipid catabolic process"/>
    <property type="evidence" value="ECO:0007669"/>
    <property type="project" value="UniProtKB-KW"/>
</dbReference>
<dbReference type="GO" id="GO:0005739">
    <property type="term" value="C:mitochondrion"/>
    <property type="evidence" value="ECO:0007669"/>
    <property type="project" value="TreeGrafter"/>
</dbReference>
<dbReference type="PANTHER" id="PTHR43856:SF1">
    <property type="entry name" value="MITOCHONDRIAL CARDIOLIPIN HYDROLASE"/>
    <property type="match status" value="1"/>
</dbReference>
<dbReference type="EMBL" id="JANBQF010001640">
    <property type="protein sequence ID" value="KAJ1996809.1"/>
    <property type="molecule type" value="Genomic_DNA"/>
</dbReference>
<dbReference type="PROSITE" id="PS50035">
    <property type="entry name" value="PLD"/>
    <property type="match status" value="1"/>
</dbReference>
<dbReference type="Proteomes" id="UP001150907">
    <property type="component" value="Unassembled WGS sequence"/>
</dbReference>
<comment type="similarity">
    <text evidence="4">Belongs to the phospholipase D family. MitoPLD/Zucchini subfamily.</text>
</comment>
<keyword evidence="8" id="KW-1185">Reference proteome</keyword>
<dbReference type="InterPro" id="IPR025202">
    <property type="entry name" value="PLD-like_dom"/>
</dbReference>
<gene>
    <name evidence="7" type="ORF">H4R26_006055</name>
</gene>
<dbReference type="Pfam" id="PF13091">
    <property type="entry name" value="PLDc_2"/>
    <property type="match status" value="1"/>
</dbReference>
<organism evidence="7 8">
    <name type="scientific">Coemansia thaxteri</name>
    <dbReference type="NCBI Taxonomy" id="2663907"/>
    <lineage>
        <taxon>Eukaryota</taxon>
        <taxon>Fungi</taxon>
        <taxon>Fungi incertae sedis</taxon>
        <taxon>Zoopagomycota</taxon>
        <taxon>Kickxellomycotina</taxon>
        <taxon>Kickxellomycetes</taxon>
        <taxon>Kickxellales</taxon>
        <taxon>Kickxellaceae</taxon>
        <taxon>Coemansia</taxon>
    </lineage>
</organism>
<evidence type="ECO:0000313" key="7">
    <source>
        <dbReference type="EMBL" id="KAJ1996809.1"/>
    </source>
</evidence>
<dbReference type="InterPro" id="IPR001736">
    <property type="entry name" value="PLipase_D/transphosphatidylase"/>
</dbReference>